<accession>A0A9D7S822</accession>
<dbReference type="EMBL" id="JADKFW010000004">
    <property type="protein sequence ID" value="MBK9716870.1"/>
    <property type="molecule type" value="Genomic_DNA"/>
</dbReference>
<dbReference type="PANTHER" id="PTHR12143">
    <property type="entry name" value="PEPTIDE N-GLYCANASE PNGASE -RELATED"/>
    <property type="match status" value="1"/>
</dbReference>
<feature type="domain" description="Glycosyl hydrolase family 92" evidence="4">
    <location>
        <begin position="248"/>
        <end position="702"/>
    </location>
</feature>
<dbReference type="Gene3D" id="2.60.120.260">
    <property type="entry name" value="Galactose-binding domain-like"/>
    <property type="match status" value="1"/>
</dbReference>
<organism evidence="6 7">
    <name type="scientific">Candidatus Defluviibacterium haderslevense</name>
    <dbReference type="NCBI Taxonomy" id="2981993"/>
    <lineage>
        <taxon>Bacteria</taxon>
        <taxon>Pseudomonadati</taxon>
        <taxon>Bacteroidota</taxon>
        <taxon>Saprospiria</taxon>
        <taxon>Saprospirales</taxon>
        <taxon>Saprospiraceae</taxon>
        <taxon>Candidatus Defluviibacterium</taxon>
    </lineage>
</organism>
<comment type="caution">
    <text evidence="6">The sequence shown here is derived from an EMBL/GenBank/DDBJ whole genome shotgun (WGS) entry which is preliminary data.</text>
</comment>
<dbReference type="GO" id="GO:0000224">
    <property type="term" value="F:peptide-N4-(N-acetyl-beta-glucosaminyl)asparagine amidase activity"/>
    <property type="evidence" value="ECO:0007669"/>
    <property type="project" value="TreeGrafter"/>
</dbReference>
<reference evidence="6 7" key="1">
    <citation type="submission" date="2020-10" db="EMBL/GenBank/DDBJ databases">
        <title>Connecting structure to function with the recovery of over 1000 high-quality activated sludge metagenome-assembled genomes encoding full-length rRNA genes using long-read sequencing.</title>
        <authorList>
            <person name="Singleton C.M."/>
            <person name="Petriglieri F."/>
            <person name="Kristensen J.M."/>
            <person name="Kirkegaard R.H."/>
            <person name="Michaelsen T.Y."/>
            <person name="Andersen M.H."/>
            <person name="Karst S.M."/>
            <person name="Dueholm M.S."/>
            <person name="Nielsen P.H."/>
            <person name="Albertsen M."/>
        </authorList>
    </citation>
    <scope>NUCLEOTIDE SEQUENCE [LARGE SCALE GENOMIC DNA]</scope>
    <source>
        <strain evidence="6">Ribe_18-Q3-R11-54_BAT3C.373</strain>
    </source>
</reference>
<dbReference type="GO" id="GO:0016798">
    <property type="term" value="F:hydrolase activity, acting on glycosyl bonds"/>
    <property type="evidence" value="ECO:0007669"/>
    <property type="project" value="UniProtKB-KW"/>
</dbReference>
<dbReference type="Gene3D" id="2.70.98.10">
    <property type="match status" value="1"/>
</dbReference>
<name>A0A9D7S822_9BACT</name>
<dbReference type="GO" id="GO:0005975">
    <property type="term" value="P:carbohydrate metabolic process"/>
    <property type="evidence" value="ECO:0007669"/>
    <property type="project" value="InterPro"/>
</dbReference>
<keyword evidence="6" id="KW-0326">Glycosidase</keyword>
<dbReference type="GO" id="GO:0006516">
    <property type="term" value="P:glycoprotein catabolic process"/>
    <property type="evidence" value="ECO:0007669"/>
    <property type="project" value="TreeGrafter"/>
</dbReference>
<dbReference type="InterPro" id="IPR008928">
    <property type="entry name" value="6-hairpin_glycosidase_sf"/>
</dbReference>
<dbReference type="InterPro" id="IPR041371">
    <property type="entry name" value="GH92_N"/>
</dbReference>
<dbReference type="InterPro" id="IPR014718">
    <property type="entry name" value="GH-type_carb-bd"/>
</dbReference>
<dbReference type="EC" id="3.2.1.-" evidence="6"/>
<sequence length="961" mass="109990">MKRNFSLIFLWVLVGATTFGQYAQLVNPFIGTGGHGHTFPGPTTPFGMVQLGPDTRLEGWDGCSGYHYSDSIIYGFSHTHLSGTGIADYCDVLIMPSSGDPTFVSLGVSGNGYASTFSKSKENASPGLYQVELNKYQIQAKLTTTPRTGLHEYTFPKGIHPWIIIDLKHRDKLIQGGFTINKSNEISGYRISNSWAKEQHIYFSLITSMPFYKVQYSADSMQLICFFERPTDGKILLQCAISPVDMEGAKKNLKAEHMHFNFKKAYEANVKTWESMLSRIRIQDEQQLTKKRIFYTALYHTLMHPNIYQDVDGRFRGMDKKIHQGDLKKPRYTVFSLWDTYRAAHPLYELIYPEYNQLFVETFLEQFKECGRLPVWELAGNETYCMIGNHSIPVIVNAYLNHPKKYSKHLITTAIQKTLNQNFSGLEFFNKQGFISSEESSESVSKTIENSLDYYAASLMNPVDLNLKRAAYYYKNLFNPDNGFFQAKLNQKFITPFAPNEVNQHYTEANAWHYMFGAHHDIEGIKQLLSHQRMNGSEKNTASLENKLDELFRSSSEMSGRVQSDITGLIGQYAHGNEPSHHVGYLYNYCGRYDKTQDILQHIMDSFYLDAPDGLCGNEDCGQMSAWYVFSALGFYPVNPINGSFDKGIPQFSSVRIVVPGQKAIKIKVNNREENIRFKVIKINDKLYDYPFEINAGDQLEFLTSKQIHYRNNDVIYMYENHSNILPYVQSGDRVFNDSTVVSLAHIINQVPIEYCLGHPNDIVIKYNQPLVFKNNTALFFRLQQVDHTKSNGAWLKAVFDKRPSGLSIQLNTPYASQYSAGGVNALHDGLSGSLDFRDGFWQGYWGKDLHVDIVLDSISPVHEINLRCLQDQNSWIALPKEVKFYYSLDGKEYKWLVDVHHDIPLKTEDPLDYTFKAYDIPRTKYLRIEAINYGQLPSWHIGAGGDTWIFADEIQVKLKQ</sequence>
<dbReference type="GO" id="GO:0030246">
    <property type="term" value="F:carbohydrate binding"/>
    <property type="evidence" value="ECO:0007669"/>
    <property type="project" value="InterPro"/>
</dbReference>
<evidence type="ECO:0000259" key="5">
    <source>
        <dbReference type="Pfam" id="PF17678"/>
    </source>
</evidence>
<proteinExistence type="predicted"/>
<comment type="subunit">
    <text evidence="2">Monomer.</text>
</comment>
<evidence type="ECO:0000256" key="1">
    <source>
        <dbReference type="ARBA" id="ARBA00001913"/>
    </source>
</evidence>
<dbReference type="Pfam" id="PF17678">
    <property type="entry name" value="Glyco_hydro_92N"/>
    <property type="match status" value="1"/>
</dbReference>
<evidence type="ECO:0000256" key="2">
    <source>
        <dbReference type="ARBA" id="ARBA00011245"/>
    </source>
</evidence>
<comment type="cofactor">
    <cofactor evidence="1">
        <name>Ca(2+)</name>
        <dbReference type="ChEBI" id="CHEBI:29108"/>
    </cofactor>
</comment>
<dbReference type="Proteomes" id="UP000808349">
    <property type="component" value="Unassembled WGS sequence"/>
</dbReference>
<dbReference type="InterPro" id="IPR005887">
    <property type="entry name" value="GH92_a_mannosidase_put"/>
</dbReference>
<evidence type="ECO:0000313" key="7">
    <source>
        <dbReference type="Proteomes" id="UP000808349"/>
    </source>
</evidence>
<dbReference type="AlphaFoldDB" id="A0A9D7S822"/>
<gene>
    <name evidence="6" type="ORF">IPO85_05025</name>
</gene>
<dbReference type="PANTHER" id="PTHR12143:SF39">
    <property type="entry name" value="SECRETED PROTEIN"/>
    <property type="match status" value="1"/>
</dbReference>
<dbReference type="Gene3D" id="3.30.2080.10">
    <property type="entry name" value="GH92 mannosidase domain"/>
    <property type="match status" value="1"/>
</dbReference>
<keyword evidence="3" id="KW-0106">Calcium</keyword>
<dbReference type="SUPFAM" id="SSF48208">
    <property type="entry name" value="Six-hairpin glycosidases"/>
    <property type="match status" value="1"/>
</dbReference>
<dbReference type="Gene3D" id="1.20.1050.60">
    <property type="entry name" value="alpha-1,2-mannosidase"/>
    <property type="match status" value="1"/>
</dbReference>
<dbReference type="InterPro" id="IPR050883">
    <property type="entry name" value="PNGase"/>
</dbReference>
<dbReference type="NCBIfam" id="TIGR01180">
    <property type="entry name" value="aman2_put"/>
    <property type="match status" value="1"/>
</dbReference>
<protein>
    <submittedName>
        <fullName evidence="6">GH92 family glycosyl hydrolase</fullName>
        <ecNumber evidence="6">3.2.1.-</ecNumber>
    </submittedName>
</protein>
<evidence type="ECO:0000256" key="3">
    <source>
        <dbReference type="ARBA" id="ARBA00022837"/>
    </source>
</evidence>
<feature type="domain" description="Glycosyl hydrolase family 92 N-terminal" evidence="5">
    <location>
        <begin position="25"/>
        <end position="220"/>
    </location>
</feature>
<dbReference type="Pfam" id="PF07971">
    <property type="entry name" value="Glyco_hydro_92"/>
    <property type="match status" value="1"/>
</dbReference>
<evidence type="ECO:0000313" key="6">
    <source>
        <dbReference type="EMBL" id="MBK9716870.1"/>
    </source>
</evidence>
<dbReference type="InterPro" id="IPR012939">
    <property type="entry name" value="Glyco_hydro_92"/>
</dbReference>
<evidence type="ECO:0000259" key="4">
    <source>
        <dbReference type="Pfam" id="PF07971"/>
    </source>
</evidence>
<dbReference type="GO" id="GO:0005829">
    <property type="term" value="C:cytosol"/>
    <property type="evidence" value="ECO:0007669"/>
    <property type="project" value="TreeGrafter"/>
</dbReference>
<dbReference type="Gene3D" id="1.20.1610.10">
    <property type="entry name" value="alpha-1,2-mannosidases domains"/>
    <property type="match status" value="1"/>
</dbReference>
<keyword evidence="6" id="KW-0378">Hydrolase</keyword>